<gene>
    <name evidence="3" type="ORF">DPV97_07840</name>
</gene>
<dbReference type="AlphaFoldDB" id="A0AB37IPR9"/>
<keyword evidence="2" id="KW-0472">Membrane</keyword>
<keyword evidence="2" id="KW-1133">Transmembrane helix</keyword>
<sequence>MGFNILFPWNSLRIGRSAWFEQFIVIVFFAFFCGLSFSADRPFTTENKTKVIVKDLLERSYNRTYNLPAVIPNSGASTMQEVRRANVLRSIAKKATRASGVLYSKHPITGLAVTFGLGYFTDQLIDSAFQKFTSASQDSLGFYVMAQDPKTGMLEKVYLEEEPSLFNPVFVNLQDNMVFTYEDAYGSCQTSSHDETLNCAINKGFEEEAKRAPLNSTFSDFKVVSKEKSPIYSDGFIVNFSFKQCIKGSSECYIQRDLFTVRVIKQNKRADSKKPQVLWGSQVVPENKVILKDDAQISSFAKNAVSLNSDEFTDEERKVISNIQPSDVRKYFTDPSLKAKDLIGFRYSDDMFDDVSKPNSSSNTKPKEDKKQSESTSTSTSTSGQIDLSAPNVDMPEVNPPTALQILEPFNEFFPSLKDFNISEREIQCPVWSGHIPYLEANVTLDRHCDYVERNKGIISSLMLLIWGIVSLRVLLSA</sequence>
<accession>A0AB37IPR9</accession>
<comment type="caution">
    <text evidence="3">The sequence shown here is derived from an EMBL/GenBank/DDBJ whole genome shotgun (WGS) entry which is preliminary data.</text>
</comment>
<protein>
    <submittedName>
        <fullName evidence="3">Uncharacterized protein</fullName>
    </submittedName>
</protein>
<evidence type="ECO:0000313" key="3">
    <source>
        <dbReference type="EMBL" id="RDE90856.1"/>
    </source>
</evidence>
<evidence type="ECO:0000256" key="1">
    <source>
        <dbReference type="SAM" id="MobiDB-lite"/>
    </source>
</evidence>
<name>A0AB37IPR9_HAEPA</name>
<dbReference type="Proteomes" id="UP000253763">
    <property type="component" value="Unassembled WGS sequence"/>
</dbReference>
<feature type="transmembrane region" description="Helical" evidence="2">
    <location>
        <begin position="457"/>
        <end position="476"/>
    </location>
</feature>
<proteinExistence type="predicted"/>
<keyword evidence="2" id="KW-0812">Transmembrane</keyword>
<feature type="compositionally biased region" description="Low complexity" evidence="1">
    <location>
        <begin position="374"/>
        <end position="383"/>
    </location>
</feature>
<dbReference type="RefSeq" id="WP_083313264.1">
    <property type="nucleotide sequence ID" value="NZ_QEPZ01000006.1"/>
</dbReference>
<feature type="region of interest" description="Disordered" evidence="1">
    <location>
        <begin position="354"/>
        <end position="393"/>
    </location>
</feature>
<evidence type="ECO:0000256" key="2">
    <source>
        <dbReference type="SAM" id="Phobius"/>
    </source>
</evidence>
<evidence type="ECO:0000313" key="4">
    <source>
        <dbReference type="Proteomes" id="UP000253763"/>
    </source>
</evidence>
<organism evidence="3 4">
    <name type="scientific">Haemophilus parainfluenzae</name>
    <dbReference type="NCBI Taxonomy" id="729"/>
    <lineage>
        <taxon>Bacteria</taxon>
        <taxon>Pseudomonadati</taxon>
        <taxon>Pseudomonadota</taxon>
        <taxon>Gammaproteobacteria</taxon>
        <taxon>Pasteurellales</taxon>
        <taxon>Pasteurellaceae</taxon>
        <taxon>Haemophilus</taxon>
    </lineage>
</organism>
<reference evidence="3 4" key="1">
    <citation type="submission" date="2018-05" db="EMBL/GenBank/DDBJ databases">
        <title>Draft Genome Sequences for a Diverse set of 7 Haemophilus Species.</title>
        <authorList>
            <person name="Nichols M."/>
            <person name="Topaz N."/>
            <person name="Wang X."/>
            <person name="Wang X."/>
            <person name="Boxrud D."/>
        </authorList>
    </citation>
    <scope>NUCLEOTIDE SEQUENCE [LARGE SCALE GENOMIC DNA]</scope>
    <source>
        <strain evidence="3 4">C2008003258</strain>
    </source>
</reference>
<dbReference type="EMBL" id="QEPZ01000006">
    <property type="protein sequence ID" value="RDE90856.1"/>
    <property type="molecule type" value="Genomic_DNA"/>
</dbReference>